<keyword evidence="1" id="KW-0234">DNA repair</keyword>
<evidence type="ECO:0000259" key="3">
    <source>
        <dbReference type="Pfam" id="PF05970"/>
    </source>
</evidence>
<dbReference type="InterPro" id="IPR051055">
    <property type="entry name" value="PIF1_helicase"/>
</dbReference>
<comment type="similarity">
    <text evidence="1">Belongs to the helicase family.</text>
</comment>
<dbReference type="EC" id="5.6.2.3" evidence="1"/>
<dbReference type="SUPFAM" id="SSF52540">
    <property type="entry name" value="P-loop containing nucleoside triphosphate hydrolases"/>
    <property type="match status" value="2"/>
</dbReference>
<keyword evidence="1" id="KW-0067">ATP-binding</keyword>
<keyword evidence="1" id="KW-0233">DNA recombination</keyword>
<accession>A0A8H5BBU8</accession>
<keyword evidence="1" id="KW-0227">DNA damage</keyword>
<evidence type="ECO:0000259" key="4">
    <source>
        <dbReference type="Pfam" id="PF14214"/>
    </source>
</evidence>
<reference evidence="6 7" key="1">
    <citation type="journal article" date="2020" name="ISME J.">
        <title>Uncovering the hidden diversity of litter-decomposition mechanisms in mushroom-forming fungi.</title>
        <authorList>
            <person name="Floudas D."/>
            <person name="Bentzer J."/>
            <person name="Ahren D."/>
            <person name="Johansson T."/>
            <person name="Persson P."/>
            <person name="Tunlid A."/>
        </authorList>
    </citation>
    <scope>NUCLEOTIDE SEQUENCE [LARGE SCALE GENOMIC DNA]</scope>
    <source>
        <strain evidence="6 7">CBS 175.51</strain>
    </source>
</reference>
<sequence>MAGKKELHTVHSKDIDLSLLRNDDLPPDLLPVTYNITEYNGAILDPGGLEDTATKSNMRLCTLCRSDLKKGKMPKFALCNWLYYARDRLPPDVKKGFQIMSVFEKALICRVRTNSLLCRFSLEGAEKDPFNDSFVQRRRHIRGNVISTPLDVARINEVLPPSASDVRDTICALIVSATVPSTATLDTLTPILVRKSRLKLLIKFLVERNPYYTKCESFKGFSSEYLDQLFSGTNDTGVPAAVVVGHIPINRALESLTEDYTGRMDDMEGLVMENVAYTSGDHSPQNYRDMALEAVERCREGKPFLHSRSGSVPVPDINNPAWLTWAHPNADPFGIGGFNHPKRKRPIGMEQQLRHLLTANDPFFERDSELAFDVYNIIRKSAVNTSIRFAVPYSRYSATVNHIASLNKELVAALRHKFQKNPNYTPTNPDETKILRVLASIGPLARKIPGTVSQKIKMRNEIRAIISQKGSPTLFVTVNPSDYHNPIVSVLATRPTSEAAAQALRDMTSSDRGHLAVDHPVACAQFFDIMMKSFIRILLRHGRKGGPGIFGYCDAYYGTVETQGRGTLHCHMLIWLKGHLPPETLAATLKSSSEYGAALIKWIDSIMYSGFIGSKTILNDLPCEGDGEERAARDPHPASKLEPQVVNYEKKAFTLEMNDHVDELLTRFNWHKHTGSCWKYLKPGDPRIPENCRFGMDGVTSNTTTVDQTEGTIAIRRLHPKMTHYNPSIIFLLKCNTDIKFIGSGSDAKAFMYYVTDYITKAPLSMHAGLTALAYAIKQGDDKKVLRMSDNQEADPRRAVTIAINSMLGRQELSHPQVMSYVLGGGEYYTSERFQAVNWSEVIRYITGTQSGLEITRAPPDPTPAIDDLSLAMTDEDGSMTASNSLLDYIFRPTSEPYNSMGFYNHIATTKRTTRKKTPNSTTAATAGAFSSNKHPQFTTHYLGSRTHHVIPVLLGPAIARRHGNDSEQESWARDMCILFSPWRIPADVIPTDGDWKKKVNTVCSTLSEQDQRVLGNMALVAEGRQARDEKPRNRHKGISDQALLCLDDLAGLDPAEPVAQTNVYAAALDVSNDGSTEPGSNSKIAGYLDDLLGQGSSWAIQRCFPTSGSNPAIADLSGDGANPDEDPTYEVANDSLISDQRKYMTRARGKKRPRDETKENGQNKSRKRRKRLPREQDPRTEVATLSERANNLRPLATARLQMEMADTLAESRGIRSNPEQYRAYMAVARHATYGGPQLLMYIGGEGGTGKSYLIESIVMLFKALNREREVRLGAFTGIAATLIGGNTIHSLLSIGTSFKNPAALTKRLISEWGGVKYMFVDEVSMISAQFLAAISAKLQLARSDHHTECQKMFGGVNMVFLGDFFQLAPPNQAPLFAYSLVRNPSFMDVRSNLSINAISGAYLWRQVSQVVILKQTKRHEGDPHYAKLLNLIRSRQCIGSDGRQQKVDGLTVIEHLRLRDIEYVTRTNPDAIKEFQEAPVIVGNRLVRDLLNSTMLKAHADRSGNEVHIYYSKDFIKSERVEGPAADFLWSLSAKTTKDAFGQLPMFIGMRVMITENVSVRYKVVNGSEGVITAIHHTEENNRRYAKVVYVKIAASKHIQAPGLGVGIVPIFPTSTTIAYPTRFRSTVSKTFSRQQLPLVPAYSYTDYKSQGRTLDRAIVDLASAKQQGVYVMLSRVKSIAGILILRWFPESKILQEMTGELREEILRLDSLDAASEMRDNRIPALDRVQT</sequence>
<proteinExistence type="inferred from homology"/>
<evidence type="ECO:0000313" key="6">
    <source>
        <dbReference type="EMBL" id="KAF5320357.1"/>
    </source>
</evidence>
<feature type="domain" description="DNA helicase Pif1-like DEAD-box helicase" evidence="3">
    <location>
        <begin position="1218"/>
        <end position="1373"/>
    </location>
</feature>
<feature type="compositionally biased region" description="Basic residues" evidence="2">
    <location>
        <begin position="1144"/>
        <end position="1153"/>
    </location>
</feature>
<evidence type="ECO:0000256" key="2">
    <source>
        <dbReference type="SAM" id="MobiDB-lite"/>
    </source>
</evidence>
<name>A0A8H5BBU8_9AGAR</name>
<comment type="cofactor">
    <cofactor evidence="1">
        <name>Mg(2+)</name>
        <dbReference type="ChEBI" id="CHEBI:18420"/>
    </cofactor>
</comment>
<evidence type="ECO:0000256" key="1">
    <source>
        <dbReference type="RuleBase" id="RU363044"/>
    </source>
</evidence>
<dbReference type="EMBL" id="JAACJK010000170">
    <property type="protein sequence ID" value="KAF5320357.1"/>
    <property type="molecule type" value="Genomic_DNA"/>
</dbReference>
<feature type="domain" description="Helitron helicase-like" evidence="4">
    <location>
        <begin position="362"/>
        <end position="574"/>
    </location>
</feature>
<dbReference type="GO" id="GO:0006310">
    <property type="term" value="P:DNA recombination"/>
    <property type="evidence" value="ECO:0007669"/>
    <property type="project" value="UniProtKB-KW"/>
</dbReference>
<evidence type="ECO:0000313" key="7">
    <source>
        <dbReference type="Proteomes" id="UP000541558"/>
    </source>
</evidence>
<organism evidence="6 7">
    <name type="scientific">Ephemerocybe angulata</name>
    <dbReference type="NCBI Taxonomy" id="980116"/>
    <lineage>
        <taxon>Eukaryota</taxon>
        <taxon>Fungi</taxon>
        <taxon>Dikarya</taxon>
        <taxon>Basidiomycota</taxon>
        <taxon>Agaricomycotina</taxon>
        <taxon>Agaricomycetes</taxon>
        <taxon>Agaricomycetidae</taxon>
        <taxon>Agaricales</taxon>
        <taxon>Agaricineae</taxon>
        <taxon>Psathyrellaceae</taxon>
        <taxon>Ephemerocybe</taxon>
    </lineage>
</organism>
<keyword evidence="7" id="KW-1185">Reference proteome</keyword>
<dbReference type="OrthoDB" id="3267861at2759"/>
<dbReference type="InterPro" id="IPR010285">
    <property type="entry name" value="DNA_helicase_pif1-like_DEAD"/>
</dbReference>
<gene>
    <name evidence="6" type="ORF">D9611_011328</name>
</gene>
<protein>
    <recommendedName>
        <fullName evidence="1">ATP-dependent DNA helicase</fullName>
        <ecNumber evidence="1">5.6.2.3</ecNumber>
    </recommendedName>
</protein>
<dbReference type="GO" id="GO:0000723">
    <property type="term" value="P:telomere maintenance"/>
    <property type="evidence" value="ECO:0007669"/>
    <property type="project" value="InterPro"/>
</dbReference>
<keyword evidence="1" id="KW-0547">Nucleotide-binding</keyword>
<evidence type="ECO:0000259" key="5">
    <source>
        <dbReference type="Pfam" id="PF20209"/>
    </source>
</evidence>
<dbReference type="GO" id="GO:0006281">
    <property type="term" value="P:DNA repair"/>
    <property type="evidence" value="ECO:0007669"/>
    <property type="project" value="UniProtKB-KW"/>
</dbReference>
<dbReference type="PANTHER" id="PTHR47642:SF5">
    <property type="entry name" value="ATP-DEPENDENT DNA HELICASE"/>
    <property type="match status" value="1"/>
</dbReference>
<dbReference type="GO" id="GO:0043139">
    <property type="term" value="F:5'-3' DNA helicase activity"/>
    <property type="evidence" value="ECO:0007669"/>
    <property type="project" value="UniProtKB-EC"/>
</dbReference>
<dbReference type="Pfam" id="PF20209">
    <property type="entry name" value="DUF6570"/>
    <property type="match status" value="1"/>
</dbReference>
<dbReference type="InterPro" id="IPR046700">
    <property type="entry name" value="DUF6570"/>
</dbReference>
<dbReference type="PANTHER" id="PTHR47642">
    <property type="entry name" value="ATP-DEPENDENT DNA HELICASE"/>
    <property type="match status" value="1"/>
</dbReference>
<comment type="catalytic activity">
    <reaction evidence="1">
        <text>ATP + H2O = ADP + phosphate + H(+)</text>
        <dbReference type="Rhea" id="RHEA:13065"/>
        <dbReference type="ChEBI" id="CHEBI:15377"/>
        <dbReference type="ChEBI" id="CHEBI:15378"/>
        <dbReference type="ChEBI" id="CHEBI:30616"/>
        <dbReference type="ChEBI" id="CHEBI:43474"/>
        <dbReference type="ChEBI" id="CHEBI:456216"/>
        <dbReference type="EC" id="5.6.2.3"/>
    </reaction>
</comment>
<dbReference type="GO" id="GO:0016787">
    <property type="term" value="F:hydrolase activity"/>
    <property type="evidence" value="ECO:0007669"/>
    <property type="project" value="UniProtKB-KW"/>
</dbReference>
<dbReference type="Gene3D" id="3.40.50.300">
    <property type="entry name" value="P-loop containing nucleotide triphosphate hydrolases"/>
    <property type="match status" value="1"/>
</dbReference>
<dbReference type="InterPro" id="IPR025476">
    <property type="entry name" value="Helitron_helicase-like"/>
</dbReference>
<keyword evidence="1" id="KW-0378">Hydrolase</keyword>
<keyword evidence="1" id="KW-0347">Helicase</keyword>
<dbReference type="InterPro" id="IPR027417">
    <property type="entry name" value="P-loop_NTPase"/>
</dbReference>
<dbReference type="Pfam" id="PF05970">
    <property type="entry name" value="PIF1"/>
    <property type="match status" value="1"/>
</dbReference>
<dbReference type="Proteomes" id="UP000541558">
    <property type="component" value="Unassembled WGS sequence"/>
</dbReference>
<dbReference type="GO" id="GO:0005524">
    <property type="term" value="F:ATP binding"/>
    <property type="evidence" value="ECO:0007669"/>
    <property type="project" value="UniProtKB-KW"/>
</dbReference>
<comment type="caution">
    <text evidence="6">The sequence shown here is derived from an EMBL/GenBank/DDBJ whole genome shotgun (WGS) entry which is preliminary data.</text>
</comment>
<feature type="region of interest" description="Disordered" evidence="2">
    <location>
        <begin position="1115"/>
        <end position="1191"/>
    </location>
</feature>
<dbReference type="Pfam" id="PF14214">
    <property type="entry name" value="Helitron_like_N"/>
    <property type="match status" value="1"/>
</dbReference>
<feature type="domain" description="DUF6570" evidence="5">
    <location>
        <begin position="70"/>
        <end position="216"/>
    </location>
</feature>